<dbReference type="NCBIfam" id="TIGR03177">
    <property type="entry name" value="pilus_cpaB"/>
    <property type="match status" value="1"/>
</dbReference>
<dbReference type="CDD" id="cd11614">
    <property type="entry name" value="SAF_CpaB_FlgA_like"/>
    <property type="match status" value="1"/>
</dbReference>
<dbReference type="AlphaFoldDB" id="A0A9X1VVG5"/>
<dbReference type="Pfam" id="PF08666">
    <property type="entry name" value="SAF"/>
    <property type="match status" value="1"/>
</dbReference>
<dbReference type="SMART" id="SM00858">
    <property type="entry name" value="SAF"/>
    <property type="match status" value="1"/>
</dbReference>
<feature type="domain" description="SAF" evidence="1">
    <location>
        <begin position="46"/>
        <end position="106"/>
    </location>
</feature>
<name>A0A9X1VVG5_9BURK</name>
<dbReference type="Pfam" id="PF16976">
    <property type="entry name" value="RcpC"/>
    <property type="match status" value="1"/>
</dbReference>
<gene>
    <name evidence="2" type="primary">cpaB</name>
    <name evidence="2" type="ORF">MMF98_11925</name>
</gene>
<accession>A0A9X1VVG5</accession>
<dbReference type="InterPro" id="IPR013974">
    <property type="entry name" value="SAF"/>
</dbReference>
<evidence type="ECO:0000313" key="2">
    <source>
        <dbReference type="EMBL" id="MCJ0763914.1"/>
    </source>
</evidence>
<comment type="caution">
    <text evidence="2">The sequence shown here is derived from an EMBL/GenBank/DDBJ whole genome shotgun (WGS) entry which is preliminary data.</text>
</comment>
<reference evidence="2" key="1">
    <citation type="submission" date="2022-03" db="EMBL/GenBank/DDBJ databases">
        <authorList>
            <person name="Woo C.Y."/>
        </authorList>
    </citation>
    <scope>NUCLEOTIDE SEQUENCE</scope>
    <source>
        <strain evidence="2">CYS-02</strain>
    </source>
</reference>
<dbReference type="EMBL" id="JALGBI010000001">
    <property type="protein sequence ID" value="MCJ0763914.1"/>
    <property type="molecule type" value="Genomic_DNA"/>
</dbReference>
<protein>
    <submittedName>
        <fullName evidence="2">Flp pilus assembly protein CpaB</fullName>
    </submittedName>
</protein>
<evidence type="ECO:0000259" key="1">
    <source>
        <dbReference type="SMART" id="SM00858"/>
    </source>
</evidence>
<sequence length="313" mass="32260">MLNFTKIIAVLLVVIGVLLGAYAWVLSRAPAAPPPAVVSGSSASVHAVVIAVKSLPAGQPIRVEDVRVEQLPIQSSDTFRDAGAVVGKVPVIDVGAGTPISAQQLATGLAEKVDEGERAVAIKVDEVVGVGNKIRPGDYVDVFFLLKRDNGEIDRSQSRLLLARKRVLAYGVASVDSMSAASSQGGNATAVPRTAVLAVPVDEINQLALGDANGRLLLALRNPKDAAVPDPSLFTPLPVAMVQASRLGKSDLSKEDRALAGTALADLVTRGGRPAAVPPKGSAPQRVAKAAGQGAVATTVEVIRGSKQEVLTY</sequence>
<proteinExistence type="predicted"/>
<dbReference type="InterPro" id="IPR031571">
    <property type="entry name" value="RcpC_dom"/>
</dbReference>
<evidence type="ECO:0000313" key="3">
    <source>
        <dbReference type="Proteomes" id="UP001139447"/>
    </source>
</evidence>
<dbReference type="Proteomes" id="UP001139447">
    <property type="component" value="Unassembled WGS sequence"/>
</dbReference>
<dbReference type="Gene3D" id="3.90.1210.10">
    <property type="entry name" value="Antifreeze-like/N-acetylneuraminic acid synthase C-terminal domain"/>
    <property type="match status" value="1"/>
</dbReference>
<organism evidence="2 3">
    <name type="scientific">Variovorax terrae</name>
    <dbReference type="NCBI Taxonomy" id="2923278"/>
    <lineage>
        <taxon>Bacteria</taxon>
        <taxon>Pseudomonadati</taxon>
        <taxon>Pseudomonadota</taxon>
        <taxon>Betaproteobacteria</taxon>
        <taxon>Burkholderiales</taxon>
        <taxon>Comamonadaceae</taxon>
        <taxon>Variovorax</taxon>
    </lineage>
</organism>
<dbReference type="RefSeq" id="WP_243306489.1">
    <property type="nucleotide sequence ID" value="NZ_JALGBI010000001.1"/>
</dbReference>
<keyword evidence="3" id="KW-1185">Reference proteome</keyword>
<dbReference type="InterPro" id="IPR017592">
    <property type="entry name" value="Pilus_assmbl_Flp-typ_CpaB"/>
</dbReference>